<dbReference type="SUPFAM" id="SSF53335">
    <property type="entry name" value="S-adenosyl-L-methionine-dependent methyltransferases"/>
    <property type="match status" value="1"/>
</dbReference>
<keyword evidence="11" id="KW-1185">Reference proteome</keyword>
<organism evidence="10 11">
    <name type="scientific">Rhizobium calliandrae</name>
    <dbReference type="NCBI Taxonomy" id="1312182"/>
    <lineage>
        <taxon>Bacteria</taxon>
        <taxon>Pseudomonadati</taxon>
        <taxon>Pseudomonadota</taxon>
        <taxon>Alphaproteobacteria</taxon>
        <taxon>Hyphomicrobiales</taxon>
        <taxon>Rhizobiaceae</taxon>
        <taxon>Rhizobium/Agrobacterium group</taxon>
        <taxon>Rhizobium</taxon>
    </lineage>
</organism>
<dbReference type="Proteomes" id="UP001172630">
    <property type="component" value="Unassembled WGS sequence"/>
</dbReference>
<dbReference type="RefSeq" id="WP_285884292.1">
    <property type="nucleotide sequence ID" value="NZ_JARFYN010000082.1"/>
</dbReference>
<comment type="caution">
    <text evidence="10">The sequence shown here is derived from an EMBL/GenBank/DDBJ whole genome shotgun (WGS) entry which is preliminary data.</text>
</comment>
<name>A0ABT7KP68_9HYPH</name>
<dbReference type="InterPro" id="IPR002052">
    <property type="entry name" value="DNA_methylase_N6_adenine_CS"/>
</dbReference>
<evidence type="ECO:0000256" key="6">
    <source>
        <dbReference type="ARBA" id="ARBA00022747"/>
    </source>
</evidence>
<dbReference type="Gene3D" id="3.40.50.150">
    <property type="entry name" value="Vaccinia Virus protein VP39"/>
    <property type="match status" value="1"/>
</dbReference>
<keyword evidence="4 10" id="KW-0808">Transferase</keyword>
<dbReference type="InterPro" id="IPR003356">
    <property type="entry name" value="DNA_methylase_A-5"/>
</dbReference>
<comment type="catalytic activity">
    <reaction evidence="7">
        <text>a 2'-deoxyadenosine in DNA + S-adenosyl-L-methionine = an N(6)-methyl-2'-deoxyadenosine in DNA + S-adenosyl-L-homocysteine + H(+)</text>
        <dbReference type="Rhea" id="RHEA:15197"/>
        <dbReference type="Rhea" id="RHEA-COMP:12418"/>
        <dbReference type="Rhea" id="RHEA-COMP:12419"/>
        <dbReference type="ChEBI" id="CHEBI:15378"/>
        <dbReference type="ChEBI" id="CHEBI:57856"/>
        <dbReference type="ChEBI" id="CHEBI:59789"/>
        <dbReference type="ChEBI" id="CHEBI:90615"/>
        <dbReference type="ChEBI" id="CHEBI:90616"/>
        <dbReference type="EC" id="2.1.1.72"/>
    </reaction>
</comment>
<protein>
    <recommendedName>
        <fullName evidence="2">site-specific DNA-methyltransferase (adenine-specific)</fullName>
        <ecNumber evidence="2">2.1.1.72</ecNumber>
    </recommendedName>
</protein>
<evidence type="ECO:0000313" key="11">
    <source>
        <dbReference type="Proteomes" id="UP001172630"/>
    </source>
</evidence>
<feature type="domain" description="N6 adenine-specific DNA methyltransferase N-terminal" evidence="9">
    <location>
        <begin position="14"/>
        <end position="138"/>
    </location>
</feature>
<dbReference type="InterPro" id="IPR029063">
    <property type="entry name" value="SAM-dependent_MTases_sf"/>
</dbReference>
<evidence type="ECO:0000256" key="7">
    <source>
        <dbReference type="ARBA" id="ARBA00047942"/>
    </source>
</evidence>
<accession>A0ABT7KP68</accession>
<dbReference type="Pfam" id="PF12161">
    <property type="entry name" value="HsdM_N"/>
    <property type="match status" value="1"/>
</dbReference>
<feature type="domain" description="DNA methylase adenine-specific" evidence="8">
    <location>
        <begin position="153"/>
        <end position="479"/>
    </location>
</feature>
<evidence type="ECO:0000256" key="2">
    <source>
        <dbReference type="ARBA" id="ARBA00011900"/>
    </source>
</evidence>
<keyword evidence="3 10" id="KW-0489">Methyltransferase</keyword>
<evidence type="ECO:0000256" key="4">
    <source>
        <dbReference type="ARBA" id="ARBA00022679"/>
    </source>
</evidence>
<dbReference type="PRINTS" id="PR00507">
    <property type="entry name" value="N12N6MTFRASE"/>
</dbReference>
<gene>
    <name evidence="10" type="ORF">PY650_33550</name>
</gene>
<dbReference type="EMBL" id="JARFYN010000082">
    <property type="protein sequence ID" value="MDL2410429.1"/>
    <property type="molecule type" value="Genomic_DNA"/>
</dbReference>
<dbReference type="InterPro" id="IPR038333">
    <property type="entry name" value="T1MK-like_N_sf"/>
</dbReference>
<evidence type="ECO:0000259" key="9">
    <source>
        <dbReference type="Pfam" id="PF12161"/>
    </source>
</evidence>
<dbReference type="InterPro" id="IPR022749">
    <property type="entry name" value="D12N6_MeTrfase_N"/>
</dbReference>
<evidence type="ECO:0000313" key="10">
    <source>
        <dbReference type="EMBL" id="MDL2410429.1"/>
    </source>
</evidence>
<keyword evidence="6" id="KW-0680">Restriction system</keyword>
<reference evidence="10" key="1">
    <citation type="submission" date="2023-06" db="EMBL/GenBank/DDBJ databases">
        <title>Phylogenetic Diversity of Rhizobium strains.</title>
        <authorList>
            <person name="Moura F.T."/>
            <person name="Helene L.C.F."/>
            <person name="Hungria M."/>
        </authorList>
    </citation>
    <scope>NUCLEOTIDE SEQUENCE</scope>
    <source>
        <strain evidence="10">CCGE524</strain>
    </source>
</reference>
<evidence type="ECO:0000256" key="3">
    <source>
        <dbReference type="ARBA" id="ARBA00022603"/>
    </source>
</evidence>
<sequence>MKSAEQQDTKLSFEADLFRLADKLRGNMEPSDYKHIVLGLIFLKYISDSFEKKHRELLDEYPEGAEDRDEYSAENIYWVPRTARWSHLQSNAKLPSIGRLIDEAMIALEAHNDALKGVLSKDYARPSLSAVMLGELIDLISGIELKNADGPATDLLGRVYEFFLSEFAGSEGKRGGEFYTPQSVVGVIVGMLEPYKGRVYDPCCGSGGMFVQSEKFVEEHGGRKGDIAIYGQESNHTTWRLCKMNLAVRGIDSDIKWNSEGSFHKNELRDLKADYILANPPFNISDWGGERLREDVRWKYGVPPVGNANYAWLQHIIHHLSPTGVAGVVLANGSMSSTQNGEGEIRRAMIEGIGKEAGVVDCMVALPGQLFYSTQIPACLWFLARDRSNGLARNWKLRDRRNEILFIDARKMGVMIDRTRRELTAQNIELIAQTYHAWRGEAEAGVYADMPGFAKSATIEEVRVNGYVLTPGRYVGSEDVVTTDESFVQRFTQLKAKLETEFATAASLSTKISANLKRLSVDG</sequence>
<dbReference type="Gene3D" id="1.20.1260.30">
    <property type="match status" value="1"/>
</dbReference>
<dbReference type="GO" id="GO:0032259">
    <property type="term" value="P:methylation"/>
    <property type="evidence" value="ECO:0007669"/>
    <property type="project" value="UniProtKB-KW"/>
</dbReference>
<dbReference type="PANTHER" id="PTHR42998:SF1">
    <property type="entry name" value="TYPE I RESTRICTION ENZYME HINDI METHYLASE SUBUNIT"/>
    <property type="match status" value="1"/>
</dbReference>
<keyword evidence="5" id="KW-0949">S-adenosyl-L-methionine</keyword>
<evidence type="ECO:0000259" key="8">
    <source>
        <dbReference type="Pfam" id="PF02384"/>
    </source>
</evidence>
<comment type="similarity">
    <text evidence="1">Belongs to the N(4)/N(6)-methyltransferase family.</text>
</comment>
<evidence type="ECO:0000256" key="5">
    <source>
        <dbReference type="ARBA" id="ARBA00022691"/>
    </source>
</evidence>
<dbReference type="EC" id="2.1.1.72" evidence="2"/>
<dbReference type="InterPro" id="IPR052916">
    <property type="entry name" value="Type-I_RE_MTase_Subunit"/>
</dbReference>
<dbReference type="GO" id="GO:0008168">
    <property type="term" value="F:methyltransferase activity"/>
    <property type="evidence" value="ECO:0007669"/>
    <property type="project" value="UniProtKB-KW"/>
</dbReference>
<dbReference type="PROSITE" id="PS00092">
    <property type="entry name" value="N6_MTASE"/>
    <property type="match status" value="1"/>
</dbReference>
<evidence type="ECO:0000256" key="1">
    <source>
        <dbReference type="ARBA" id="ARBA00006594"/>
    </source>
</evidence>
<dbReference type="PANTHER" id="PTHR42998">
    <property type="entry name" value="TYPE I RESTRICTION ENZYME HINDVIIP M PROTEIN-RELATED"/>
    <property type="match status" value="1"/>
</dbReference>
<dbReference type="Pfam" id="PF02384">
    <property type="entry name" value="N6_Mtase"/>
    <property type="match status" value="1"/>
</dbReference>
<proteinExistence type="inferred from homology"/>